<dbReference type="AlphaFoldDB" id="A0A1C7MFS4"/>
<name>A0A1C7MFS4_GRIFR</name>
<evidence type="ECO:0008006" key="3">
    <source>
        <dbReference type="Google" id="ProtNLM"/>
    </source>
</evidence>
<dbReference type="InterPro" id="IPR036514">
    <property type="entry name" value="SGNH_hydro_sf"/>
</dbReference>
<keyword evidence="2" id="KW-1185">Reference proteome</keyword>
<comment type="caution">
    <text evidence="1">The sequence shown here is derived from an EMBL/GenBank/DDBJ whole genome shotgun (WGS) entry which is preliminary data.</text>
</comment>
<dbReference type="SUPFAM" id="SSF52266">
    <property type="entry name" value="SGNH hydrolase"/>
    <property type="match status" value="1"/>
</dbReference>
<dbReference type="EMBL" id="LUGG01000004">
    <property type="protein sequence ID" value="OBZ75467.1"/>
    <property type="molecule type" value="Genomic_DNA"/>
</dbReference>
<accession>A0A1C7MFS4</accession>
<evidence type="ECO:0000313" key="1">
    <source>
        <dbReference type="EMBL" id="OBZ75467.1"/>
    </source>
</evidence>
<evidence type="ECO:0000313" key="2">
    <source>
        <dbReference type="Proteomes" id="UP000092993"/>
    </source>
</evidence>
<proteinExistence type="predicted"/>
<dbReference type="STRING" id="5627.A0A1C7MFS4"/>
<organism evidence="1 2">
    <name type="scientific">Grifola frondosa</name>
    <name type="common">Maitake</name>
    <name type="synonym">Polyporus frondosus</name>
    <dbReference type="NCBI Taxonomy" id="5627"/>
    <lineage>
        <taxon>Eukaryota</taxon>
        <taxon>Fungi</taxon>
        <taxon>Dikarya</taxon>
        <taxon>Basidiomycota</taxon>
        <taxon>Agaricomycotina</taxon>
        <taxon>Agaricomycetes</taxon>
        <taxon>Polyporales</taxon>
        <taxon>Grifolaceae</taxon>
        <taxon>Grifola</taxon>
    </lineage>
</organism>
<dbReference type="OrthoDB" id="671439at2759"/>
<protein>
    <recommendedName>
        <fullName evidence="3">SGNH hydrolase-type esterase domain-containing protein</fullName>
    </recommendedName>
</protein>
<gene>
    <name evidence="1" type="ORF">A0H81_04727</name>
</gene>
<dbReference type="Proteomes" id="UP000092993">
    <property type="component" value="Unassembled WGS sequence"/>
</dbReference>
<reference evidence="1 2" key="1">
    <citation type="submission" date="2016-03" db="EMBL/GenBank/DDBJ databases">
        <title>Whole genome sequencing of Grifola frondosa 9006-11.</title>
        <authorList>
            <person name="Min B."/>
            <person name="Park H."/>
            <person name="Kim J.-G."/>
            <person name="Cho H."/>
            <person name="Oh Y.-L."/>
            <person name="Kong W.-S."/>
            <person name="Choi I.-G."/>
        </authorList>
    </citation>
    <scope>NUCLEOTIDE SEQUENCE [LARGE SCALE GENOMIC DNA]</scope>
    <source>
        <strain evidence="1 2">9006-11</strain>
    </source>
</reference>
<dbReference type="Gene3D" id="3.40.50.1110">
    <property type="entry name" value="SGNH hydrolase"/>
    <property type="match status" value="1"/>
</dbReference>
<sequence length="79" mass="9419">MGRMWEEEQNLSEYLVDGLHLNGRGYAIVFEELMKSISEHYPELHYDNLQSVFVYFDLVERDPANYRTLVTKRDAFEKA</sequence>